<keyword evidence="3 12" id="KW-0732">Signal</keyword>
<dbReference type="Proteomes" id="UP001530315">
    <property type="component" value="Unassembled WGS sequence"/>
</dbReference>
<dbReference type="GO" id="GO:0003755">
    <property type="term" value="F:peptidyl-prolyl cis-trans isomerase activity"/>
    <property type="evidence" value="ECO:0007669"/>
    <property type="project" value="UniProtKB-KW"/>
</dbReference>
<evidence type="ECO:0000256" key="2">
    <source>
        <dbReference type="ARBA" id="ARBA00013194"/>
    </source>
</evidence>
<dbReference type="PROSITE" id="PS00018">
    <property type="entry name" value="EF_HAND_1"/>
    <property type="match status" value="3"/>
</dbReference>
<evidence type="ECO:0000259" key="13">
    <source>
        <dbReference type="PROSITE" id="PS50059"/>
    </source>
</evidence>
<feature type="signal peptide" evidence="12">
    <location>
        <begin position="1"/>
        <end position="25"/>
    </location>
</feature>
<dbReference type="EMBL" id="JALLAZ020001592">
    <property type="protein sequence ID" value="KAL3771913.1"/>
    <property type="molecule type" value="Genomic_DNA"/>
</dbReference>
<protein>
    <recommendedName>
        <fullName evidence="2 10">peptidylprolyl isomerase</fullName>
        <ecNumber evidence="2 10">5.2.1.8</ecNumber>
    </recommendedName>
</protein>
<dbReference type="Pfam" id="PF13202">
    <property type="entry name" value="EF-hand_5"/>
    <property type="match status" value="1"/>
</dbReference>
<dbReference type="InterPro" id="IPR046357">
    <property type="entry name" value="PPIase_dom_sf"/>
</dbReference>
<dbReference type="Pfam" id="PF13499">
    <property type="entry name" value="EF-hand_7"/>
    <property type="match status" value="1"/>
</dbReference>
<evidence type="ECO:0000256" key="1">
    <source>
        <dbReference type="ARBA" id="ARBA00000971"/>
    </source>
</evidence>
<keyword evidence="9 10" id="KW-0413">Isomerase</keyword>
<feature type="compositionally biased region" description="Basic residues" evidence="11">
    <location>
        <begin position="227"/>
        <end position="236"/>
    </location>
</feature>
<comment type="catalytic activity">
    <reaction evidence="1 10">
        <text>[protein]-peptidylproline (omega=180) = [protein]-peptidylproline (omega=0)</text>
        <dbReference type="Rhea" id="RHEA:16237"/>
        <dbReference type="Rhea" id="RHEA-COMP:10747"/>
        <dbReference type="Rhea" id="RHEA-COMP:10748"/>
        <dbReference type="ChEBI" id="CHEBI:83833"/>
        <dbReference type="ChEBI" id="CHEBI:83834"/>
        <dbReference type="EC" id="5.2.1.8"/>
    </reaction>
</comment>
<dbReference type="PROSITE" id="PS50059">
    <property type="entry name" value="FKBP_PPIASE"/>
    <property type="match status" value="1"/>
</dbReference>
<dbReference type="Gene3D" id="3.10.50.40">
    <property type="match status" value="1"/>
</dbReference>
<evidence type="ECO:0000256" key="3">
    <source>
        <dbReference type="ARBA" id="ARBA00022729"/>
    </source>
</evidence>
<dbReference type="PROSITE" id="PS50222">
    <property type="entry name" value="EF_HAND_2"/>
    <property type="match status" value="3"/>
</dbReference>
<dbReference type="SUPFAM" id="SSF54534">
    <property type="entry name" value="FKBP-like"/>
    <property type="match status" value="1"/>
</dbReference>
<dbReference type="InterPro" id="IPR002048">
    <property type="entry name" value="EF_hand_dom"/>
</dbReference>
<evidence type="ECO:0000259" key="14">
    <source>
        <dbReference type="PROSITE" id="PS50222"/>
    </source>
</evidence>
<keyword evidence="8" id="KW-0325">Glycoprotein</keyword>
<feature type="domain" description="EF-hand" evidence="14">
    <location>
        <begin position="189"/>
        <end position="224"/>
    </location>
</feature>
<dbReference type="InterPro" id="IPR011992">
    <property type="entry name" value="EF-hand-dom_pair"/>
</dbReference>
<dbReference type="AlphaFoldDB" id="A0ABD3N7A0"/>
<dbReference type="PANTHER" id="PTHR46222:SF3">
    <property type="entry name" value="PEPTIDYLPROLYL ISOMERASE"/>
    <property type="match status" value="1"/>
</dbReference>
<dbReference type="InterPro" id="IPR018247">
    <property type="entry name" value="EF_Hand_1_Ca_BS"/>
</dbReference>
<reference evidence="15 16" key="1">
    <citation type="submission" date="2024-10" db="EMBL/GenBank/DDBJ databases">
        <title>Updated reference genomes for cyclostephanoid diatoms.</title>
        <authorList>
            <person name="Roberts W.R."/>
            <person name="Alverson A.J."/>
        </authorList>
    </citation>
    <scope>NUCLEOTIDE SEQUENCE [LARGE SCALE GENOMIC DNA]</scope>
    <source>
        <strain evidence="15 16">AJA276-08</strain>
    </source>
</reference>
<name>A0ABD3N7A0_9STRA</name>
<evidence type="ECO:0000256" key="8">
    <source>
        <dbReference type="ARBA" id="ARBA00023180"/>
    </source>
</evidence>
<feature type="chain" id="PRO_5044746706" description="peptidylprolyl isomerase" evidence="12">
    <location>
        <begin position="26"/>
        <end position="310"/>
    </location>
</feature>
<feature type="domain" description="EF-hand" evidence="14">
    <location>
        <begin position="240"/>
        <end position="275"/>
    </location>
</feature>
<dbReference type="PANTHER" id="PTHR46222">
    <property type="entry name" value="PEPTIDYL-PROLYL CIS-TRANS ISOMERASE FKBP7/14"/>
    <property type="match status" value="1"/>
</dbReference>
<dbReference type="GO" id="GO:0005783">
    <property type="term" value="C:endoplasmic reticulum"/>
    <property type="evidence" value="ECO:0007669"/>
    <property type="project" value="UniProtKB-ARBA"/>
</dbReference>
<evidence type="ECO:0000256" key="11">
    <source>
        <dbReference type="SAM" id="MobiDB-lite"/>
    </source>
</evidence>
<evidence type="ECO:0000256" key="9">
    <source>
        <dbReference type="ARBA" id="ARBA00023235"/>
    </source>
</evidence>
<evidence type="ECO:0000256" key="10">
    <source>
        <dbReference type="PROSITE-ProRule" id="PRU00277"/>
    </source>
</evidence>
<evidence type="ECO:0000313" key="16">
    <source>
        <dbReference type="Proteomes" id="UP001530315"/>
    </source>
</evidence>
<sequence>MISMISSSACITVVIFATVSCLALASSDIKVIVYDGPTKCSNKRGKGGGGDDNPTKVEPNMIVGLHFTVTVDESSAGPRDVVGRKIESSRDVGVAPSFAVGQGKVVAGLDRGLIGLCKGSSAYIVVPPHMAYGRAGKPEQGVGADTVLRYDVEIVDIRPAVPNDFLKIDTNKDWEISADEAREYFERMGQEVNLDKLWEDEDKDADGYISWDEFKGPKGSEGPPPKMPKKHAKGQQHKQPQQENIETLVRQIDTDEDGKISKAELSNIFKEMGGELTESFWEESDPDGDGFITYEEFLGTTKGPERGEEL</sequence>
<proteinExistence type="predicted"/>
<evidence type="ECO:0000256" key="12">
    <source>
        <dbReference type="SAM" id="SignalP"/>
    </source>
</evidence>
<keyword evidence="16" id="KW-1185">Reference proteome</keyword>
<feature type="region of interest" description="Disordered" evidence="11">
    <location>
        <begin position="208"/>
        <end position="245"/>
    </location>
</feature>
<dbReference type="Pfam" id="PF00254">
    <property type="entry name" value="FKBP_C"/>
    <property type="match status" value="1"/>
</dbReference>
<dbReference type="SUPFAM" id="SSF47473">
    <property type="entry name" value="EF-hand"/>
    <property type="match status" value="1"/>
</dbReference>
<dbReference type="SMART" id="SM00054">
    <property type="entry name" value="EFh"/>
    <property type="match status" value="4"/>
</dbReference>
<gene>
    <name evidence="15" type="ORF">ACHAW5_008026</name>
</gene>
<keyword evidence="4" id="KW-0677">Repeat</keyword>
<organism evidence="15 16">
    <name type="scientific">Stephanodiscus triporus</name>
    <dbReference type="NCBI Taxonomy" id="2934178"/>
    <lineage>
        <taxon>Eukaryota</taxon>
        <taxon>Sar</taxon>
        <taxon>Stramenopiles</taxon>
        <taxon>Ochrophyta</taxon>
        <taxon>Bacillariophyta</taxon>
        <taxon>Coscinodiscophyceae</taxon>
        <taxon>Thalassiosirophycidae</taxon>
        <taxon>Stephanodiscales</taxon>
        <taxon>Stephanodiscaceae</taxon>
        <taxon>Stephanodiscus</taxon>
    </lineage>
</organism>
<dbReference type="EC" id="5.2.1.8" evidence="2 10"/>
<keyword evidence="6" id="KW-0106">Calcium</keyword>
<dbReference type="InterPro" id="IPR001179">
    <property type="entry name" value="PPIase_FKBP_dom"/>
</dbReference>
<feature type="domain" description="PPIase FKBP-type" evidence="13">
    <location>
        <begin position="60"/>
        <end position="158"/>
    </location>
</feature>
<evidence type="ECO:0000256" key="5">
    <source>
        <dbReference type="ARBA" id="ARBA00022824"/>
    </source>
</evidence>
<evidence type="ECO:0000256" key="7">
    <source>
        <dbReference type="ARBA" id="ARBA00023110"/>
    </source>
</evidence>
<comment type="caution">
    <text evidence="15">The sequence shown here is derived from an EMBL/GenBank/DDBJ whole genome shotgun (WGS) entry which is preliminary data.</text>
</comment>
<keyword evidence="5" id="KW-0256">Endoplasmic reticulum</keyword>
<evidence type="ECO:0000256" key="4">
    <source>
        <dbReference type="ARBA" id="ARBA00022737"/>
    </source>
</evidence>
<dbReference type="InterPro" id="IPR052273">
    <property type="entry name" value="PPIase_FKBP"/>
</dbReference>
<evidence type="ECO:0000256" key="6">
    <source>
        <dbReference type="ARBA" id="ARBA00022837"/>
    </source>
</evidence>
<accession>A0ABD3N7A0</accession>
<feature type="domain" description="EF-hand" evidence="14">
    <location>
        <begin position="278"/>
        <end position="307"/>
    </location>
</feature>
<keyword evidence="7 10" id="KW-0697">Rotamase</keyword>
<evidence type="ECO:0000313" key="15">
    <source>
        <dbReference type="EMBL" id="KAL3771913.1"/>
    </source>
</evidence>
<dbReference type="Gene3D" id="1.10.238.10">
    <property type="entry name" value="EF-hand"/>
    <property type="match status" value="2"/>
</dbReference>